<sequence length="58" mass="5790">MSTAIAGFIVVHAGCSAAFLLLAAVACAALIGYCALMRETLRTAATTSRTSALASQNG</sequence>
<reference evidence="1 2" key="1">
    <citation type="submission" date="2023-04" db="EMBL/GenBank/DDBJ databases">
        <title>Australian commercial rhizobial inoculants.</title>
        <authorList>
            <person name="Kohlmeier M.G."/>
            <person name="O'Hara G.W."/>
            <person name="Colombi E."/>
            <person name="Ramsay J.P."/>
            <person name="Terpolilli J."/>
        </authorList>
    </citation>
    <scope>NUCLEOTIDE SEQUENCE [LARGE SCALE GENOMIC DNA]</scope>
    <source>
        <strain evidence="1 2">CB627</strain>
    </source>
</reference>
<keyword evidence="2" id="KW-1185">Reference proteome</keyword>
<proteinExistence type="predicted"/>
<gene>
    <name evidence="1" type="ORF">QA636_39135</name>
</gene>
<accession>A0ABY8JCZ2</accession>
<organism evidence="1 2">
    <name type="scientific">Bradyrhizobium brasilense</name>
    <dbReference type="NCBI Taxonomy" id="1419277"/>
    <lineage>
        <taxon>Bacteria</taxon>
        <taxon>Pseudomonadati</taxon>
        <taxon>Pseudomonadota</taxon>
        <taxon>Alphaproteobacteria</taxon>
        <taxon>Hyphomicrobiales</taxon>
        <taxon>Nitrobacteraceae</taxon>
        <taxon>Bradyrhizobium</taxon>
    </lineage>
</organism>
<dbReference type="EMBL" id="CP121646">
    <property type="protein sequence ID" value="WFU63351.1"/>
    <property type="molecule type" value="Genomic_DNA"/>
</dbReference>
<name>A0ABY8JCZ2_9BRAD</name>
<evidence type="ECO:0000313" key="1">
    <source>
        <dbReference type="EMBL" id="WFU63351.1"/>
    </source>
</evidence>
<dbReference type="Proteomes" id="UP001221546">
    <property type="component" value="Chromosome"/>
</dbReference>
<dbReference type="RefSeq" id="WP_156436140.1">
    <property type="nucleotide sequence ID" value="NZ_CP121646.1"/>
</dbReference>
<evidence type="ECO:0000313" key="2">
    <source>
        <dbReference type="Proteomes" id="UP001221546"/>
    </source>
</evidence>
<protein>
    <submittedName>
        <fullName evidence="1">Uncharacterized protein</fullName>
    </submittedName>
</protein>